<organism evidence="1 2">
    <name type="scientific">Acidithiobacillus ferrivorans</name>
    <dbReference type="NCBI Taxonomy" id="160808"/>
    <lineage>
        <taxon>Bacteria</taxon>
        <taxon>Pseudomonadati</taxon>
        <taxon>Pseudomonadota</taxon>
        <taxon>Acidithiobacillia</taxon>
        <taxon>Acidithiobacillales</taxon>
        <taxon>Acidithiobacillaceae</taxon>
        <taxon>Acidithiobacillus</taxon>
    </lineage>
</organism>
<reference evidence="1 2" key="1">
    <citation type="submission" date="2017-03" db="EMBL/GenBank/DDBJ databases">
        <authorList>
            <person name="Regsiter A."/>
            <person name="William W."/>
        </authorList>
    </citation>
    <scope>NUCLEOTIDE SEQUENCE [LARGE SCALE GENOMIC DNA]</scope>
    <source>
        <strain evidence="1">PRJEB5721</strain>
    </source>
</reference>
<accession>A0ABY1MKL9</accession>
<dbReference type="Proteomes" id="UP000193925">
    <property type="component" value="Chromosome AFERRI"/>
</dbReference>
<evidence type="ECO:0000313" key="1">
    <source>
        <dbReference type="EMBL" id="SMH64206.1"/>
    </source>
</evidence>
<keyword evidence="2" id="KW-1185">Reference proteome</keyword>
<evidence type="ECO:0000313" key="2">
    <source>
        <dbReference type="Proteomes" id="UP000193925"/>
    </source>
</evidence>
<dbReference type="EMBL" id="LT841305">
    <property type="protein sequence ID" value="SMH64206.1"/>
    <property type="molecule type" value="Genomic_DNA"/>
</dbReference>
<protein>
    <submittedName>
        <fullName evidence="1">Uncharacterized protein</fullName>
    </submittedName>
</protein>
<sequence>MAAARLEREPVSGFCAGVMFGQV</sequence>
<name>A0ABY1MKL9_9PROT</name>
<proteinExistence type="predicted"/>
<gene>
    <name evidence="1" type="ORF">AFERRI_10239</name>
</gene>